<name>A2FU35_TRIV3</name>
<dbReference type="VEuPathDB" id="TrichDB:TVAGG3_0862090"/>
<reference evidence="2" key="1">
    <citation type="submission" date="2006-10" db="EMBL/GenBank/DDBJ databases">
        <authorList>
            <person name="Amadeo P."/>
            <person name="Zhao Q."/>
            <person name="Wortman J."/>
            <person name="Fraser-Liggett C."/>
            <person name="Carlton J."/>
        </authorList>
    </citation>
    <scope>NUCLEOTIDE SEQUENCE</scope>
    <source>
        <strain evidence="2">G3</strain>
    </source>
</reference>
<feature type="compositionally biased region" description="Polar residues" evidence="1">
    <location>
        <begin position="85"/>
        <end position="101"/>
    </location>
</feature>
<dbReference type="EMBL" id="DS114025">
    <property type="protein sequence ID" value="EAX91582.1"/>
    <property type="molecule type" value="Genomic_DNA"/>
</dbReference>
<evidence type="ECO:0000313" key="2">
    <source>
        <dbReference type="EMBL" id="EAX91582.1"/>
    </source>
</evidence>
<dbReference type="VEuPathDB" id="TrichDB:TVAG_004220"/>
<keyword evidence="3" id="KW-1185">Reference proteome</keyword>
<dbReference type="Proteomes" id="UP000001542">
    <property type="component" value="Unassembled WGS sequence"/>
</dbReference>
<dbReference type="RefSeq" id="XP_001304512.1">
    <property type="nucleotide sequence ID" value="XM_001304511.1"/>
</dbReference>
<accession>A2FU35</accession>
<evidence type="ECO:0000256" key="1">
    <source>
        <dbReference type="SAM" id="MobiDB-lite"/>
    </source>
</evidence>
<reference evidence="2" key="2">
    <citation type="journal article" date="2007" name="Science">
        <title>Draft genome sequence of the sexually transmitted pathogen Trichomonas vaginalis.</title>
        <authorList>
            <person name="Carlton J.M."/>
            <person name="Hirt R.P."/>
            <person name="Silva J.C."/>
            <person name="Delcher A.L."/>
            <person name="Schatz M."/>
            <person name="Zhao Q."/>
            <person name="Wortman J.R."/>
            <person name="Bidwell S.L."/>
            <person name="Alsmark U.C.M."/>
            <person name="Besteiro S."/>
            <person name="Sicheritz-Ponten T."/>
            <person name="Noel C.J."/>
            <person name="Dacks J.B."/>
            <person name="Foster P.G."/>
            <person name="Simillion C."/>
            <person name="Van de Peer Y."/>
            <person name="Miranda-Saavedra D."/>
            <person name="Barton G.J."/>
            <person name="Westrop G.D."/>
            <person name="Mueller S."/>
            <person name="Dessi D."/>
            <person name="Fiori P.L."/>
            <person name="Ren Q."/>
            <person name="Paulsen I."/>
            <person name="Zhang H."/>
            <person name="Bastida-Corcuera F.D."/>
            <person name="Simoes-Barbosa A."/>
            <person name="Brown M.T."/>
            <person name="Hayes R.D."/>
            <person name="Mukherjee M."/>
            <person name="Okumura C.Y."/>
            <person name="Schneider R."/>
            <person name="Smith A.J."/>
            <person name="Vanacova S."/>
            <person name="Villalvazo M."/>
            <person name="Haas B.J."/>
            <person name="Pertea M."/>
            <person name="Feldblyum T.V."/>
            <person name="Utterback T.R."/>
            <person name="Shu C.L."/>
            <person name="Osoegawa K."/>
            <person name="de Jong P.J."/>
            <person name="Hrdy I."/>
            <person name="Horvathova L."/>
            <person name="Zubacova Z."/>
            <person name="Dolezal P."/>
            <person name="Malik S.B."/>
            <person name="Logsdon J.M. Jr."/>
            <person name="Henze K."/>
            <person name="Gupta A."/>
            <person name="Wang C.C."/>
            <person name="Dunne R.L."/>
            <person name="Upcroft J.A."/>
            <person name="Upcroft P."/>
            <person name="White O."/>
            <person name="Salzberg S.L."/>
            <person name="Tang P."/>
            <person name="Chiu C.-H."/>
            <person name="Lee Y.-S."/>
            <person name="Embley T.M."/>
            <person name="Coombs G.H."/>
            <person name="Mottram J.C."/>
            <person name="Tachezy J."/>
            <person name="Fraser-Liggett C.M."/>
            <person name="Johnson P.J."/>
        </authorList>
    </citation>
    <scope>NUCLEOTIDE SEQUENCE [LARGE SCALE GENOMIC DNA]</scope>
    <source>
        <strain evidence="2">G3</strain>
    </source>
</reference>
<proteinExistence type="predicted"/>
<gene>
    <name evidence="2" type="ORF">TVAG_004220</name>
</gene>
<protein>
    <submittedName>
        <fullName evidence="2">Uncharacterized protein</fullName>
    </submittedName>
</protein>
<organism evidence="2 3">
    <name type="scientific">Trichomonas vaginalis (strain ATCC PRA-98 / G3)</name>
    <dbReference type="NCBI Taxonomy" id="412133"/>
    <lineage>
        <taxon>Eukaryota</taxon>
        <taxon>Metamonada</taxon>
        <taxon>Parabasalia</taxon>
        <taxon>Trichomonadida</taxon>
        <taxon>Trichomonadidae</taxon>
        <taxon>Trichomonas</taxon>
    </lineage>
</organism>
<evidence type="ECO:0000313" key="3">
    <source>
        <dbReference type="Proteomes" id="UP000001542"/>
    </source>
</evidence>
<dbReference type="KEGG" id="tva:4749279"/>
<sequence length="134" mass="15380">MSSTTWRTPTQWELFAQNMSDDLDKLNQQLADILHVEAPVPPIPIEPFIPQMPSAQATERSHRFKRTGNRYTTSNDTRKFESNDQNRASYTQSAHNGNQSARIVKPRKPNSIPYPFPKEASRSPRLDTFVECGY</sequence>
<dbReference type="InParanoid" id="A2FU35"/>
<dbReference type="AlphaFoldDB" id="A2FU35"/>
<feature type="region of interest" description="Disordered" evidence="1">
    <location>
        <begin position="45"/>
        <end position="127"/>
    </location>
</feature>